<name>A0AAN7W1X7_9PEZI</name>
<sequence length="514" mass="56331">MAQRSHQSVFTYSITKPYPFRWFTPTVIAGFIVLAAIFSLINFVSSGFILINELSSNPNTTQTENRWFASWPSFLTSKAQATCQTLSLPINTQFFTNQTALTYTLTNVWQQKLPDGSGPPAPSLSYTNNVLQDCVVASIQMDLAAMDRSQNQFAYDEWGVTVRSYITCTVHVPNGVMGINLTQTYDYVPADISLDNLYVFLGTGFVGRDNQTRAALWWGESLMSTYWALLTWSMQMIRSNDTAYGVASIRRGTVAFSLNQPSTDDILDPSFFQVDYRFMVDAMDPPGAFAMIYTGLYDDEGTANQVAYLSRMQAYPNIWDLADALAKSVYSTILADLGQVDSNPNIVANSTALQNLTAVFDDIRIGVTVANAFPGPAEAPFVAQSSTTGPLLLTPSTITAEYLCQVPQRKAVGNLIVGILVADLVFLNAVWQIFRLLVDWLALKREETQKCATCDGSGIVASARRGTVVGEDADEQHELAPLKGSATVSPASQRSGSSGHDYDEIRYGHAMDAA</sequence>
<feature type="transmembrane region" description="Helical" evidence="2">
    <location>
        <begin position="20"/>
        <end position="51"/>
    </location>
</feature>
<keyword evidence="2" id="KW-1133">Transmembrane helix</keyword>
<reference evidence="3" key="1">
    <citation type="submission" date="2023-08" db="EMBL/GenBank/DDBJ databases">
        <title>Black Yeasts Isolated from many extreme environments.</title>
        <authorList>
            <person name="Coleine C."/>
            <person name="Stajich J.E."/>
            <person name="Selbmann L."/>
        </authorList>
    </citation>
    <scope>NUCLEOTIDE SEQUENCE</scope>
    <source>
        <strain evidence="3">CCFEE 5810</strain>
    </source>
</reference>
<gene>
    <name evidence="3" type="ORF">LTR97_008532</name>
</gene>
<evidence type="ECO:0000256" key="1">
    <source>
        <dbReference type="SAM" id="MobiDB-lite"/>
    </source>
</evidence>
<organism evidence="3 4">
    <name type="scientific">Elasticomyces elasticus</name>
    <dbReference type="NCBI Taxonomy" id="574655"/>
    <lineage>
        <taxon>Eukaryota</taxon>
        <taxon>Fungi</taxon>
        <taxon>Dikarya</taxon>
        <taxon>Ascomycota</taxon>
        <taxon>Pezizomycotina</taxon>
        <taxon>Dothideomycetes</taxon>
        <taxon>Dothideomycetidae</taxon>
        <taxon>Mycosphaerellales</taxon>
        <taxon>Teratosphaeriaceae</taxon>
        <taxon>Elasticomyces</taxon>
    </lineage>
</organism>
<proteinExistence type="predicted"/>
<keyword evidence="2" id="KW-0812">Transmembrane</keyword>
<accession>A0AAN7W1X7</accession>
<keyword evidence="2" id="KW-0472">Membrane</keyword>
<protein>
    <recommendedName>
        <fullName evidence="5">Transmembrane protein</fullName>
    </recommendedName>
</protein>
<dbReference type="AlphaFoldDB" id="A0AAN7W1X7"/>
<evidence type="ECO:0008006" key="5">
    <source>
        <dbReference type="Google" id="ProtNLM"/>
    </source>
</evidence>
<feature type="region of interest" description="Disordered" evidence="1">
    <location>
        <begin position="470"/>
        <end position="503"/>
    </location>
</feature>
<dbReference type="EMBL" id="JAVRQU010000013">
    <property type="protein sequence ID" value="KAK5696112.1"/>
    <property type="molecule type" value="Genomic_DNA"/>
</dbReference>
<evidence type="ECO:0000256" key="2">
    <source>
        <dbReference type="SAM" id="Phobius"/>
    </source>
</evidence>
<feature type="compositionally biased region" description="Polar residues" evidence="1">
    <location>
        <begin position="486"/>
        <end position="498"/>
    </location>
</feature>
<comment type="caution">
    <text evidence="3">The sequence shown here is derived from an EMBL/GenBank/DDBJ whole genome shotgun (WGS) entry which is preliminary data.</text>
</comment>
<evidence type="ECO:0000313" key="4">
    <source>
        <dbReference type="Proteomes" id="UP001310594"/>
    </source>
</evidence>
<dbReference type="Proteomes" id="UP001310594">
    <property type="component" value="Unassembled WGS sequence"/>
</dbReference>
<evidence type="ECO:0000313" key="3">
    <source>
        <dbReference type="EMBL" id="KAK5696112.1"/>
    </source>
</evidence>